<comment type="caution">
    <text evidence="2">The sequence shown here is derived from an EMBL/GenBank/DDBJ whole genome shotgun (WGS) entry which is preliminary data.</text>
</comment>
<reference evidence="2" key="2">
    <citation type="submission" date="2020-11" db="EMBL/GenBank/DDBJ databases">
        <authorList>
            <consortium name="DOE Joint Genome Institute"/>
            <person name="Kuo A."/>
            <person name="Miyauchi S."/>
            <person name="Kiss E."/>
            <person name="Drula E."/>
            <person name="Kohler A."/>
            <person name="Sanchez-Garcia M."/>
            <person name="Andreopoulos B."/>
            <person name="Barry K.W."/>
            <person name="Bonito G."/>
            <person name="Buee M."/>
            <person name="Carver A."/>
            <person name="Chen C."/>
            <person name="Cichocki N."/>
            <person name="Clum A."/>
            <person name="Culley D."/>
            <person name="Crous P.W."/>
            <person name="Fauchery L."/>
            <person name="Girlanda M."/>
            <person name="Hayes R."/>
            <person name="Keri Z."/>
            <person name="Labutti K."/>
            <person name="Lipzen A."/>
            <person name="Lombard V."/>
            <person name="Magnuson J."/>
            <person name="Maillard F."/>
            <person name="Morin E."/>
            <person name="Murat C."/>
            <person name="Nolan M."/>
            <person name="Ohm R."/>
            <person name="Pangilinan J."/>
            <person name="Pereira M."/>
            <person name="Perotto S."/>
            <person name="Peter M."/>
            <person name="Riley R."/>
            <person name="Sitrit Y."/>
            <person name="Stielow B."/>
            <person name="Szollosi G."/>
            <person name="Zifcakova L."/>
            <person name="Stursova M."/>
            <person name="Spatafora J.W."/>
            <person name="Tedersoo L."/>
            <person name="Vaario L.-M."/>
            <person name="Yamada A."/>
            <person name="Yan M."/>
            <person name="Wang P."/>
            <person name="Xu J."/>
            <person name="Bruns T."/>
            <person name="Baldrian P."/>
            <person name="Vilgalys R."/>
            <person name="Henrissat B."/>
            <person name="Grigoriev I.V."/>
            <person name="Hibbett D."/>
            <person name="Nagy L.G."/>
            <person name="Martin F.M."/>
        </authorList>
    </citation>
    <scope>NUCLEOTIDE SEQUENCE</scope>
    <source>
        <strain evidence="2">UH-Tt-Lm1</strain>
    </source>
</reference>
<feature type="non-terminal residue" evidence="2">
    <location>
        <position position="225"/>
    </location>
</feature>
<organism evidence="2 3">
    <name type="scientific">Thelephora terrestris</name>
    <dbReference type="NCBI Taxonomy" id="56493"/>
    <lineage>
        <taxon>Eukaryota</taxon>
        <taxon>Fungi</taxon>
        <taxon>Dikarya</taxon>
        <taxon>Basidiomycota</taxon>
        <taxon>Agaricomycotina</taxon>
        <taxon>Agaricomycetes</taxon>
        <taxon>Thelephorales</taxon>
        <taxon>Thelephoraceae</taxon>
        <taxon>Thelephora</taxon>
    </lineage>
</organism>
<dbReference type="EMBL" id="WIUZ02000018">
    <property type="protein sequence ID" value="KAF9779881.1"/>
    <property type="molecule type" value="Genomic_DNA"/>
</dbReference>
<dbReference type="AlphaFoldDB" id="A0A9P6H5K8"/>
<dbReference type="InterPro" id="IPR046700">
    <property type="entry name" value="DUF6570"/>
</dbReference>
<accession>A0A9P6H5K8</accession>
<keyword evidence="3" id="KW-1185">Reference proteome</keyword>
<evidence type="ECO:0000259" key="1">
    <source>
        <dbReference type="Pfam" id="PF20209"/>
    </source>
</evidence>
<dbReference type="Pfam" id="PF20209">
    <property type="entry name" value="DUF6570"/>
    <property type="match status" value="1"/>
</dbReference>
<dbReference type="Proteomes" id="UP000736335">
    <property type="component" value="Unassembled WGS sequence"/>
</dbReference>
<reference evidence="2" key="1">
    <citation type="journal article" date="2020" name="Nat. Commun.">
        <title>Large-scale genome sequencing of mycorrhizal fungi provides insights into the early evolution of symbiotic traits.</title>
        <authorList>
            <person name="Miyauchi S."/>
            <person name="Kiss E."/>
            <person name="Kuo A."/>
            <person name="Drula E."/>
            <person name="Kohler A."/>
            <person name="Sanchez-Garcia M."/>
            <person name="Morin E."/>
            <person name="Andreopoulos B."/>
            <person name="Barry K.W."/>
            <person name="Bonito G."/>
            <person name="Buee M."/>
            <person name="Carver A."/>
            <person name="Chen C."/>
            <person name="Cichocki N."/>
            <person name="Clum A."/>
            <person name="Culley D."/>
            <person name="Crous P.W."/>
            <person name="Fauchery L."/>
            <person name="Girlanda M."/>
            <person name="Hayes R.D."/>
            <person name="Keri Z."/>
            <person name="LaButti K."/>
            <person name="Lipzen A."/>
            <person name="Lombard V."/>
            <person name="Magnuson J."/>
            <person name="Maillard F."/>
            <person name="Murat C."/>
            <person name="Nolan M."/>
            <person name="Ohm R.A."/>
            <person name="Pangilinan J."/>
            <person name="Pereira M.F."/>
            <person name="Perotto S."/>
            <person name="Peter M."/>
            <person name="Pfister S."/>
            <person name="Riley R."/>
            <person name="Sitrit Y."/>
            <person name="Stielow J.B."/>
            <person name="Szollosi G."/>
            <person name="Zifcakova L."/>
            <person name="Stursova M."/>
            <person name="Spatafora J.W."/>
            <person name="Tedersoo L."/>
            <person name="Vaario L.M."/>
            <person name="Yamada A."/>
            <person name="Yan M."/>
            <person name="Wang P."/>
            <person name="Xu J."/>
            <person name="Bruns T."/>
            <person name="Baldrian P."/>
            <person name="Vilgalys R."/>
            <person name="Dunand C."/>
            <person name="Henrissat B."/>
            <person name="Grigoriev I.V."/>
            <person name="Hibbett D."/>
            <person name="Nagy L.G."/>
            <person name="Martin F.M."/>
        </authorList>
    </citation>
    <scope>NUCLEOTIDE SEQUENCE</scope>
    <source>
        <strain evidence="2">UH-Tt-Lm1</strain>
    </source>
</reference>
<proteinExistence type="predicted"/>
<evidence type="ECO:0000313" key="3">
    <source>
        <dbReference type="Proteomes" id="UP000736335"/>
    </source>
</evidence>
<sequence length="225" mass="25364">MREISLNAGRPLPDYFSILSAEDNAPFTEDEFLFADSRLNGLLLDSNGIQTNTASGDTKLCVCDPCHTYLLRATMPRFALANKLYRGRLPEEFCDLTWIEERVCAIYSNTAVITRLYQSSDPSQPNIFHGNTCAHEMNVGSTATVLPLAPADVNGLLSVVFIGSRTFKPKYLGNMYRIHKSKVWRFLQWLKCHNWLYVNVSLDKSTMELYPDDGYLPGIEGSVVH</sequence>
<name>A0A9P6H5K8_9AGAM</name>
<protein>
    <recommendedName>
        <fullName evidence="1">DUF6570 domain-containing protein</fullName>
    </recommendedName>
</protein>
<gene>
    <name evidence="2" type="ORF">BJ322DRAFT_1012857</name>
</gene>
<feature type="domain" description="DUF6570" evidence="1">
    <location>
        <begin position="73"/>
        <end position="207"/>
    </location>
</feature>
<evidence type="ECO:0000313" key="2">
    <source>
        <dbReference type="EMBL" id="KAF9779881.1"/>
    </source>
</evidence>
<dbReference type="OrthoDB" id="3257061at2759"/>